<reference evidence="1 2" key="1">
    <citation type="submission" date="2024-04" db="EMBL/GenBank/DDBJ databases">
        <authorList>
            <person name="Suleimanova A.D."/>
            <person name="Pudova D.S."/>
            <person name="Shagimardanova E.I."/>
            <person name="Sharipova M.R."/>
        </authorList>
    </citation>
    <scope>NUCLEOTIDE SEQUENCE [LARGE SCALE GENOMIC DNA]</scope>
    <source>
        <strain evidence="1 2">3.1</strain>
    </source>
</reference>
<sequence length="89" mass="9955">MINDRLTDKELEMFAAEPQNNLAFAPNHALTQMMARELLALRRTGSELVEVAKAGLEYIDAIPADIADAFDTMPGFDRDWAEETISEVK</sequence>
<name>A0ABU9MQP8_9GAMM</name>
<dbReference type="Proteomes" id="UP001468095">
    <property type="component" value="Unassembled WGS sequence"/>
</dbReference>
<gene>
    <name evidence="1" type="ORF">AABB92_22395</name>
</gene>
<accession>A0ABU9MQP8</accession>
<proteinExistence type="predicted"/>
<comment type="caution">
    <text evidence="1">The sequence shown here is derived from an EMBL/GenBank/DDBJ whole genome shotgun (WGS) entry which is preliminary data.</text>
</comment>
<keyword evidence="2" id="KW-1185">Reference proteome</keyword>
<dbReference type="RefSeq" id="WP_046289624.1">
    <property type="nucleotide sequence ID" value="NZ_JBCGBG010000011.1"/>
</dbReference>
<dbReference type="EMBL" id="JBCGBG010000011">
    <property type="protein sequence ID" value="MEL7698391.1"/>
    <property type="molecule type" value="Genomic_DNA"/>
</dbReference>
<protein>
    <submittedName>
        <fullName evidence="1">Uncharacterized protein</fullName>
    </submittedName>
</protein>
<organism evidence="1 2">
    <name type="scientific">Pantoea brenneri</name>
    <dbReference type="NCBI Taxonomy" id="472694"/>
    <lineage>
        <taxon>Bacteria</taxon>
        <taxon>Pseudomonadati</taxon>
        <taxon>Pseudomonadota</taxon>
        <taxon>Gammaproteobacteria</taxon>
        <taxon>Enterobacterales</taxon>
        <taxon>Erwiniaceae</taxon>
        <taxon>Pantoea</taxon>
    </lineage>
</organism>
<evidence type="ECO:0000313" key="1">
    <source>
        <dbReference type="EMBL" id="MEL7698391.1"/>
    </source>
</evidence>
<evidence type="ECO:0000313" key="2">
    <source>
        <dbReference type="Proteomes" id="UP001468095"/>
    </source>
</evidence>